<dbReference type="InterPro" id="IPR051531">
    <property type="entry name" value="N-acetyltransferase"/>
</dbReference>
<dbReference type="Gene3D" id="3.40.630.30">
    <property type="match status" value="1"/>
</dbReference>
<dbReference type="Pfam" id="PF13302">
    <property type="entry name" value="Acetyltransf_3"/>
    <property type="match status" value="1"/>
</dbReference>
<feature type="domain" description="N-acetyltransferase" evidence="1">
    <location>
        <begin position="13"/>
        <end position="179"/>
    </location>
</feature>
<accession>A0A6M8HNV1</accession>
<evidence type="ECO:0000313" key="2">
    <source>
        <dbReference type="EMBL" id="QKE90038.1"/>
    </source>
</evidence>
<dbReference type="InterPro" id="IPR016181">
    <property type="entry name" value="Acyl_CoA_acyltransferase"/>
</dbReference>
<reference evidence="2 3" key="1">
    <citation type="journal article" date="2014" name="World J. Microbiol. Biotechnol.">
        <title>Biodiversity and physiological characteristics of Antarctic and Arctic lichens-associated bacteria.</title>
        <authorList>
            <person name="Lee Y.M."/>
            <person name="Kim E.H."/>
            <person name="Lee H.K."/>
            <person name="Hong S.G."/>
        </authorList>
    </citation>
    <scope>NUCLEOTIDE SEQUENCE [LARGE SCALE GENOMIC DNA]</scope>
    <source>
        <strain evidence="2 3">PAMC 26569</strain>
    </source>
</reference>
<dbReference type="GO" id="GO:0016747">
    <property type="term" value="F:acyltransferase activity, transferring groups other than amino-acyl groups"/>
    <property type="evidence" value="ECO:0007669"/>
    <property type="project" value="InterPro"/>
</dbReference>
<organism evidence="2 3">
    <name type="scientific">Lichenicola cladoniae</name>
    <dbReference type="NCBI Taxonomy" id="1484109"/>
    <lineage>
        <taxon>Bacteria</taxon>
        <taxon>Pseudomonadati</taxon>
        <taxon>Pseudomonadota</taxon>
        <taxon>Alphaproteobacteria</taxon>
        <taxon>Acetobacterales</taxon>
        <taxon>Acetobacteraceae</taxon>
        <taxon>Lichenicola</taxon>
    </lineage>
</organism>
<keyword evidence="2" id="KW-0808">Transferase</keyword>
<dbReference type="AlphaFoldDB" id="A0A6M8HNV1"/>
<dbReference type="PROSITE" id="PS51186">
    <property type="entry name" value="GNAT"/>
    <property type="match status" value="1"/>
</dbReference>
<dbReference type="RefSeq" id="WP_171836010.1">
    <property type="nucleotide sequence ID" value="NZ_CP053708.1"/>
</dbReference>
<protein>
    <submittedName>
        <fullName evidence="2">GNAT family N-acetyltransferase</fullName>
    </submittedName>
</protein>
<name>A0A6M8HNV1_9PROT</name>
<dbReference type="EMBL" id="CP053708">
    <property type="protein sequence ID" value="QKE90038.1"/>
    <property type="molecule type" value="Genomic_DNA"/>
</dbReference>
<evidence type="ECO:0000259" key="1">
    <source>
        <dbReference type="PROSITE" id="PS51186"/>
    </source>
</evidence>
<dbReference type="KEGG" id="lck:HN018_08230"/>
<keyword evidence="3" id="KW-1185">Reference proteome</keyword>
<proteinExistence type="predicted"/>
<evidence type="ECO:0000313" key="3">
    <source>
        <dbReference type="Proteomes" id="UP000500767"/>
    </source>
</evidence>
<gene>
    <name evidence="2" type="ORF">HN018_08230</name>
</gene>
<dbReference type="PANTHER" id="PTHR43792:SF1">
    <property type="entry name" value="N-ACETYLTRANSFERASE DOMAIN-CONTAINING PROTEIN"/>
    <property type="match status" value="1"/>
</dbReference>
<dbReference type="SUPFAM" id="SSF55729">
    <property type="entry name" value="Acyl-CoA N-acyltransferases (Nat)"/>
    <property type="match status" value="1"/>
</dbReference>
<dbReference type="PANTHER" id="PTHR43792">
    <property type="entry name" value="GNAT FAMILY, PUTATIVE (AFU_ORTHOLOGUE AFUA_3G00765)-RELATED-RELATED"/>
    <property type="match status" value="1"/>
</dbReference>
<sequence>MTRMFAGLTSQRLILRPLLASDAAGLCGYRSDPQVARYQSWTGFDEADAIALIAEQEDLEPDLPGTWLQLALIETASNMMVGDCGLHFLESDTNQVELGITLSRSHQRQGYGAEAVRRVLVYLFDELGKHRVFAITDADNHAAVGLFRRLGFRQEAHFVEHVYFKGTYGSEFVFAMLAREWPARPAS</sequence>
<dbReference type="Proteomes" id="UP000500767">
    <property type="component" value="Chromosome"/>
</dbReference>
<dbReference type="InterPro" id="IPR000182">
    <property type="entry name" value="GNAT_dom"/>
</dbReference>